<gene>
    <name evidence="1" type="ORF">SPELUC_LOCUS12956</name>
</gene>
<feature type="non-terminal residue" evidence="1">
    <location>
        <position position="181"/>
    </location>
</feature>
<evidence type="ECO:0000313" key="2">
    <source>
        <dbReference type="Proteomes" id="UP000789366"/>
    </source>
</evidence>
<name>A0ACA9PYZ1_9GLOM</name>
<protein>
    <submittedName>
        <fullName evidence="1">940_t:CDS:1</fullName>
    </submittedName>
</protein>
<proteinExistence type="predicted"/>
<evidence type="ECO:0000313" key="1">
    <source>
        <dbReference type="EMBL" id="CAG8728767.1"/>
    </source>
</evidence>
<organism evidence="1 2">
    <name type="scientific">Cetraspora pellucida</name>
    <dbReference type="NCBI Taxonomy" id="1433469"/>
    <lineage>
        <taxon>Eukaryota</taxon>
        <taxon>Fungi</taxon>
        <taxon>Fungi incertae sedis</taxon>
        <taxon>Mucoromycota</taxon>
        <taxon>Glomeromycotina</taxon>
        <taxon>Glomeromycetes</taxon>
        <taxon>Diversisporales</taxon>
        <taxon>Gigasporaceae</taxon>
        <taxon>Cetraspora</taxon>
    </lineage>
</organism>
<sequence length="181" mass="20489">MNTQNVSSTSSILSTSSVSSSSTQMRSNTMIAENIDIESRLVGSNDTDDNLYDLDLTSDNENPIDDDISENESTHSNAKRKDRETINDNANLQLASTIISMHDMQLQMFTTIQEMQTKINELHVNLKIGSEDNIKKELKWIEDAIGEAIYAAIEKTKYPTDEHLMKICYDTLLDTKKDEFQ</sequence>
<accession>A0ACA9PYZ1</accession>
<reference evidence="1" key="1">
    <citation type="submission" date="2021-06" db="EMBL/GenBank/DDBJ databases">
        <authorList>
            <person name="Kallberg Y."/>
            <person name="Tangrot J."/>
            <person name="Rosling A."/>
        </authorList>
    </citation>
    <scope>NUCLEOTIDE SEQUENCE</scope>
    <source>
        <strain evidence="1">28 12/20/2015</strain>
    </source>
</reference>
<dbReference type="Proteomes" id="UP000789366">
    <property type="component" value="Unassembled WGS sequence"/>
</dbReference>
<keyword evidence="2" id="KW-1185">Reference proteome</keyword>
<dbReference type="EMBL" id="CAJVPW010032418">
    <property type="protein sequence ID" value="CAG8728767.1"/>
    <property type="molecule type" value="Genomic_DNA"/>
</dbReference>
<comment type="caution">
    <text evidence="1">The sequence shown here is derived from an EMBL/GenBank/DDBJ whole genome shotgun (WGS) entry which is preliminary data.</text>
</comment>